<dbReference type="Pfam" id="PF13531">
    <property type="entry name" value="SBP_bac_11"/>
    <property type="match status" value="1"/>
</dbReference>
<protein>
    <submittedName>
        <fullName evidence="5">Unannotated protein</fullName>
    </submittedName>
</protein>
<name>A0A6J7DTF8_9ZZZZ</name>
<dbReference type="GO" id="GO:0140104">
    <property type="term" value="F:molecular carrier activity"/>
    <property type="evidence" value="ECO:0007669"/>
    <property type="project" value="InterPro"/>
</dbReference>
<proteinExistence type="predicted"/>
<dbReference type="AlphaFoldDB" id="A0A6J7DTF8"/>
<evidence type="ECO:0000256" key="2">
    <source>
        <dbReference type="ARBA" id="ARBA00022448"/>
    </source>
</evidence>
<evidence type="ECO:0000256" key="4">
    <source>
        <dbReference type="ARBA" id="ARBA00022764"/>
    </source>
</evidence>
<dbReference type="PANTHER" id="PTHR30368">
    <property type="entry name" value="SULFATE-BINDING PROTEIN"/>
    <property type="match status" value="1"/>
</dbReference>
<dbReference type="Gene3D" id="3.40.190.10">
    <property type="entry name" value="Periplasmic binding protein-like II"/>
    <property type="match status" value="2"/>
</dbReference>
<dbReference type="NCBIfam" id="TIGR00971">
    <property type="entry name" value="3a0106s03"/>
    <property type="match status" value="1"/>
</dbReference>
<sequence length="370" mass="39056">MQLSIQHFARRALAGLVLCLPLVNASMQNADATSTTVRVVGYSIVRSAFTALETAFAATPAGANVTFTNSFGASGTQATNVANGQPADLVNFSLEPDISTVVASGHVAANWKAQSVKYAGVNPSYTGKRQQTVYTTPGIVTDSIVVFVVRPGNPKNIKDWDDLTKTGVNIINPDPRSSGSAKWNLLAGYSAQLSAGKTSAKAQDFLGRLIQNITIQPTSGSLALASFIAGNGDVLLSYEDDALAAIAAGKAIQIVTPPTSFLIENPAALTKSGETNQAAKDFYKFIFSTAGQTIWAQQGYRPVLKSVATSNNSSFPKFAKAKSLYTVNALNKQGWSAVDPMFFSPTVTFGSDKKHPKTGIVTHFLQLAGH</sequence>
<dbReference type="SUPFAM" id="SSF53850">
    <property type="entry name" value="Periplasmic binding protein-like II"/>
    <property type="match status" value="1"/>
</dbReference>
<dbReference type="GO" id="GO:1902358">
    <property type="term" value="P:sulfate transmembrane transport"/>
    <property type="evidence" value="ECO:0007669"/>
    <property type="project" value="InterPro"/>
</dbReference>
<evidence type="ECO:0000256" key="1">
    <source>
        <dbReference type="ARBA" id="ARBA00004418"/>
    </source>
</evidence>
<comment type="subcellular location">
    <subcellularLocation>
        <location evidence="1">Periplasm</location>
    </subcellularLocation>
</comment>
<reference evidence="5" key="1">
    <citation type="submission" date="2020-05" db="EMBL/GenBank/DDBJ databases">
        <authorList>
            <person name="Chiriac C."/>
            <person name="Salcher M."/>
            <person name="Ghai R."/>
            <person name="Kavagutti S V."/>
        </authorList>
    </citation>
    <scope>NUCLEOTIDE SEQUENCE</scope>
</reference>
<keyword evidence="3" id="KW-0732">Signal</keyword>
<dbReference type="PANTHER" id="PTHR30368:SF2">
    <property type="entry name" value="SULFATE-BINDING PROTEIN"/>
    <property type="match status" value="1"/>
</dbReference>
<evidence type="ECO:0000313" key="5">
    <source>
        <dbReference type="EMBL" id="CAB4870643.1"/>
    </source>
</evidence>
<gene>
    <name evidence="5" type="ORF">UFOPK3381_00784</name>
</gene>
<keyword evidence="4" id="KW-0574">Periplasm</keyword>
<organism evidence="5">
    <name type="scientific">freshwater metagenome</name>
    <dbReference type="NCBI Taxonomy" id="449393"/>
    <lineage>
        <taxon>unclassified sequences</taxon>
        <taxon>metagenomes</taxon>
        <taxon>ecological metagenomes</taxon>
    </lineage>
</organism>
<accession>A0A6J7DTF8</accession>
<dbReference type="GO" id="GO:0042597">
    <property type="term" value="C:periplasmic space"/>
    <property type="evidence" value="ECO:0007669"/>
    <property type="project" value="UniProtKB-SubCell"/>
</dbReference>
<dbReference type="InterPro" id="IPR005669">
    <property type="entry name" value="Thiosulph/SO4-bd"/>
</dbReference>
<dbReference type="EMBL" id="CAFBLN010000026">
    <property type="protein sequence ID" value="CAB4870643.1"/>
    <property type="molecule type" value="Genomic_DNA"/>
</dbReference>
<keyword evidence="2" id="KW-0813">Transport</keyword>
<evidence type="ECO:0000256" key="3">
    <source>
        <dbReference type="ARBA" id="ARBA00022729"/>
    </source>
</evidence>